<dbReference type="NCBIfam" id="TIGR01035">
    <property type="entry name" value="hemA"/>
    <property type="match status" value="1"/>
</dbReference>
<dbReference type="Gene3D" id="3.30.460.30">
    <property type="entry name" value="Glutamyl-tRNA reductase, N-terminal domain"/>
    <property type="match status" value="1"/>
</dbReference>
<evidence type="ECO:0000256" key="7">
    <source>
        <dbReference type="ARBA" id="ARBA00047464"/>
    </source>
</evidence>
<evidence type="ECO:0000256" key="6">
    <source>
        <dbReference type="ARBA" id="ARBA00023244"/>
    </source>
</evidence>
<keyword evidence="4 8" id="KW-0521">NADP</keyword>
<dbReference type="GO" id="GO:0008883">
    <property type="term" value="F:glutamyl-tRNA reductase activity"/>
    <property type="evidence" value="ECO:0007669"/>
    <property type="project" value="UniProtKB-UniRule"/>
</dbReference>
<feature type="binding site" evidence="8 10">
    <location>
        <position position="134"/>
    </location>
    <ligand>
        <name>substrate</name>
    </ligand>
</feature>
<feature type="active site" description="Nucleophile" evidence="8 9">
    <location>
        <position position="55"/>
    </location>
</feature>
<comment type="pathway">
    <text evidence="1 8">Porphyrin-containing compound metabolism; protoporphyrin-IX biosynthesis; 5-aminolevulinate from L-glutamyl-tRNA(Glu): step 1/2.</text>
</comment>
<comment type="miscellaneous">
    <text evidence="8">During catalysis, the active site Cys acts as a nucleophile attacking the alpha-carbonyl group of tRNA-bound glutamate with the formation of a thioester intermediate between enzyme and glutamate, and the concomitant release of tRNA(Glu). The thioester intermediate is finally reduced by direct hydride transfer from NADPH, to form the product GSA.</text>
</comment>
<dbReference type="UniPathway" id="UPA00251">
    <property type="reaction ID" value="UER00316"/>
</dbReference>
<evidence type="ECO:0000256" key="2">
    <source>
        <dbReference type="ARBA" id="ARBA00005916"/>
    </source>
</evidence>
<feature type="domain" description="Glutamyl-tRNA reductase N-terminal" evidence="13">
    <location>
        <begin position="11"/>
        <end position="170"/>
    </location>
</feature>
<comment type="catalytic activity">
    <reaction evidence="7 8">
        <text>(S)-4-amino-5-oxopentanoate + tRNA(Glu) + NADP(+) = L-glutamyl-tRNA(Glu) + NADPH + H(+)</text>
        <dbReference type="Rhea" id="RHEA:12344"/>
        <dbReference type="Rhea" id="RHEA-COMP:9663"/>
        <dbReference type="Rhea" id="RHEA-COMP:9680"/>
        <dbReference type="ChEBI" id="CHEBI:15378"/>
        <dbReference type="ChEBI" id="CHEBI:57501"/>
        <dbReference type="ChEBI" id="CHEBI:57783"/>
        <dbReference type="ChEBI" id="CHEBI:58349"/>
        <dbReference type="ChEBI" id="CHEBI:78442"/>
        <dbReference type="ChEBI" id="CHEBI:78520"/>
        <dbReference type="EC" id="1.2.1.70"/>
    </reaction>
</comment>
<protein>
    <recommendedName>
        <fullName evidence="3 8">Glutamyl-tRNA reductase</fullName>
        <shortName evidence="8">GluTR</shortName>
        <ecNumber evidence="3 8">1.2.1.70</ecNumber>
    </recommendedName>
</protein>
<dbReference type="AlphaFoldDB" id="A0A369KSV9"/>
<dbReference type="CDD" id="cd05213">
    <property type="entry name" value="NAD_bind_Glutamyl_tRNA_reduct"/>
    <property type="match status" value="1"/>
</dbReference>
<comment type="domain">
    <text evidence="8">Possesses an unusual extended V-shaped dimeric structure with each monomer consisting of three distinct domains arranged along a curved 'spinal' alpha-helix. The N-terminal catalytic domain specifically recognizes the glutamate moiety of the substrate. The second domain is the NADPH-binding domain, and the third C-terminal domain is responsible for dimerization.</text>
</comment>
<dbReference type="GO" id="GO:0050661">
    <property type="term" value="F:NADP binding"/>
    <property type="evidence" value="ECO:0007669"/>
    <property type="project" value="InterPro"/>
</dbReference>
<keyword evidence="6 8" id="KW-0627">Porphyrin biosynthesis</keyword>
<dbReference type="InterPro" id="IPR006151">
    <property type="entry name" value="Shikm_DH/Glu-tRNA_Rdtase"/>
</dbReference>
<proteinExistence type="inferred from homology"/>
<dbReference type="Gene3D" id="3.40.50.720">
    <property type="entry name" value="NAD(P)-binding Rossmann-like Domain"/>
    <property type="match status" value="1"/>
</dbReference>
<feature type="binding site" evidence="8 11">
    <location>
        <begin position="203"/>
        <end position="208"/>
    </location>
    <ligand>
        <name>NADP(+)</name>
        <dbReference type="ChEBI" id="CHEBI:58349"/>
    </ligand>
</feature>
<feature type="binding site" evidence="8 10">
    <location>
        <begin position="128"/>
        <end position="130"/>
    </location>
    <ligand>
        <name>substrate</name>
    </ligand>
</feature>
<evidence type="ECO:0000259" key="12">
    <source>
        <dbReference type="Pfam" id="PF01488"/>
    </source>
</evidence>
<feature type="binding site" evidence="8 10">
    <location>
        <begin position="54"/>
        <end position="57"/>
    </location>
    <ligand>
        <name>substrate</name>
    </ligand>
</feature>
<dbReference type="PANTHER" id="PTHR43013">
    <property type="entry name" value="GLUTAMYL-TRNA REDUCTASE"/>
    <property type="match status" value="1"/>
</dbReference>
<feature type="domain" description="Quinate/shikimate 5-dehydrogenase/glutamyl-tRNA reductase" evidence="12">
    <location>
        <begin position="188"/>
        <end position="321"/>
    </location>
</feature>
<organism evidence="14 15">
    <name type="scientific">Spirobacillus cienkowskii</name>
    <dbReference type="NCBI Taxonomy" id="495820"/>
    <lineage>
        <taxon>Bacteria</taxon>
        <taxon>Pseudomonadati</taxon>
        <taxon>Bdellovibrionota</taxon>
        <taxon>Oligoflexia</taxon>
        <taxon>Silvanigrellales</taxon>
        <taxon>Spirobacillus</taxon>
    </lineage>
</organism>
<keyword evidence="5 8" id="KW-0560">Oxidoreductase</keyword>
<comment type="caution">
    <text evidence="8">Lacks conserved residue(s) required for the propagation of feature annotation.</text>
</comment>
<dbReference type="Pfam" id="PF01488">
    <property type="entry name" value="Shikimate_DH"/>
    <property type="match status" value="1"/>
</dbReference>
<dbReference type="GO" id="GO:0019353">
    <property type="term" value="P:protoporphyrinogen IX biosynthetic process from glutamate"/>
    <property type="evidence" value="ECO:0007669"/>
    <property type="project" value="TreeGrafter"/>
</dbReference>
<evidence type="ECO:0000256" key="9">
    <source>
        <dbReference type="PIRSR" id="PIRSR000445-1"/>
    </source>
</evidence>
<dbReference type="PIRSF" id="PIRSF000445">
    <property type="entry name" value="4pyrrol_synth_GluRdtase"/>
    <property type="match status" value="1"/>
</dbReference>
<dbReference type="FunFam" id="3.40.50.720:FF:000031">
    <property type="entry name" value="Glutamyl-tRNA reductase"/>
    <property type="match status" value="1"/>
</dbReference>
<dbReference type="Proteomes" id="UP000253934">
    <property type="component" value="Unassembled WGS sequence"/>
</dbReference>
<sequence length="460" mass="52031">MTGSHFFSYCGAHYKTCPVALREAWATVGTFDKLHEIIKNILQQSDFEFVLISTCNRYDICFFGKITTVQIKQIFLSLHQLSLTTVNANLPKLNINNIFDFITVDYDENAIQKLFKVTASLDSLVLGEPQIFGQIKNAYQKAVELGFAGTLAGPIFNRCFKVTKKIRSDTDIGKNGISIGHAAIDAISRVFDNLAEKQILIFGAGEMARVVAQHLLFFKAKSVFIANRTFHRAENLALELGNAWPLDLESALNRIHEFDISIAAASGTEFILHTNHLKNYPKKRQGKLSVFVDISIPRKIEPSIAKIENLFLFNIDDLDSIMEKNRESRKNAALLAEQMIHAEVQEYLFISKQKENLANVGRLHSWVKNVVDYEISRSLRDLQKGKKVDSQVVSDAVAKRLVSISAHLAKNNIKIPNQEHSVGELLEFLFRLSEQPLLPEKNVKENNVLKFPSKRKINFK</sequence>
<dbReference type="SUPFAM" id="SSF69742">
    <property type="entry name" value="Glutamyl tRNA-reductase catalytic, N-terminal domain"/>
    <property type="match status" value="1"/>
</dbReference>
<comment type="caution">
    <text evidence="14">The sequence shown here is derived from an EMBL/GenBank/DDBJ whole genome shotgun (WGS) entry which is preliminary data.</text>
</comment>
<comment type="function">
    <text evidence="8">Catalyzes the NADPH-dependent reduction of glutamyl-tRNA(Glu) to glutamate 1-semialdehyde (GSA).</text>
</comment>
<dbReference type="EC" id="1.2.1.70" evidence="3 8"/>
<evidence type="ECO:0000256" key="11">
    <source>
        <dbReference type="PIRSR" id="PIRSR000445-3"/>
    </source>
</evidence>
<name>A0A369KSV9_9BACT</name>
<gene>
    <name evidence="8 14" type="primary">hemA</name>
    <name evidence="14" type="ORF">DCC88_04895</name>
</gene>
<comment type="subunit">
    <text evidence="8">Homodimer.</text>
</comment>
<evidence type="ECO:0000256" key="3">
    <source>
        <dbReference type="ARBA" id="ARBA00012970"/>
    </source>
</evidence>
<feature type="binding site" evidence="8 10">
    <location>
        <position position="123"/>
    </location>
    <ligand>
        <name>substrate</name>
    </ligand>
</feature>
<comment type="similarity">
    <text evidence="2 8">Belongs to the glutamyl-tRNA reductase family.</text>
</comment>
<dbReference type="InterPro" id="IPR000343">
    <property type="entry name" value="4pyrrol_synth_GluRdtase"/>
</dbReference>
<dbReference type="HAMAP" id="MF_00087">
    <property type="entry name" value="Glu_tRNA_reductase"/>
    <property type="match status" value="1"/>
</dbReference>
<accession>A0A369KSV9</accession>
<evidence type="ECO:0000313" key="14">
    <source>
        <dbReference type="EMBL" id="RDB36470.1"/>
    </source>
</evidence>
<dbReference type="PANTHER" id="PTHR43013:SF1">
    <property type="entry name" value="GLUTAMYL-TRNA REDUCTASE"/>
    <property type="match status" value="1"/>
</dbReference>
<dbReference type="Pfam" id="PF05201">
    <property type="entry name" value="GlutR_N"/>
    <property type="match status" value="1"/>
</dbReference>
<evidence type="ECO:0000256" key="4">
    <source>
        <dbReference type="ARBA" id="ARBA00022857"/>
    </source>
</evidence>
<evidence type="ECO:0000313" key="15">
    <source>
        <dbReference type="Proteomes" id="UP000253934"/>
    </source>
</evidence>
<evidence type="ECO:0000259" key="13">
    <source>
        <dbReference type="Pfam" id="PF05201"/>
    </source>
</evidence>
<evidence type="ECO:0000256" key="5">
    <source>
        <dbReference type="ARBA" id="ARBA00023002"/>
    </source>
</evidence>
<keyword evidence="15" id="KW-1185">Reference proteome</keyword>
<evidence type="ECO:0000256" key="8">
    <source>
        <dbReference type="HAMAP-Rule" id="MF_00087"/>
    </source>
</evidence>
<dbReference type="EMBL" id="QOVW01000060">
    <property type="protein sequence ID" value="RDB36470.1"/>
    <property type="molecule type" value="Genomic_DNA"/>
</dbReference>
<evidence type="ECO:0000256" key="1">
    <source>
        <dbReference type="ARBA" id="ARBA00005059"/>
    </source>
</evidence>
<dbReference type="InterPro" id="IPR036343">
    <property type="entry name" value="GluRdtase_N_sf"/>
</dbReference>
<dbReference type="InterPro" id="IPR036291">
    <property type="entry name" value="NAD(P)-bd_dom_sf"/>
</dbReference>
<reference evidence="14" key="1">
    <citation type="submission" date="2018-04" db="EMBL/GenBank/DDBJ databases">
        <title>Draft genome sequence of the Candidatus Spirobacillus cienkowskii, a pathogen of freshwater Daphnia species, reconstructed from hemolymph metagenomic reads.</title>
        <authorList>
            <person name="Bresciani L."/>
            <person name="Lemos L.N."/>
            <person name="Wale N."/>
            <person name="Lin J.Y."/>
            <person name="Fernandes G.R."/>
            <person name="Duffy M.A."/>
            <person name="Rodrigues J.M."/>
        </authorList>
    </citation>
    <scope>NUCLEOTIDE SEQUENCE [LARGE SCALE GENOMIC DNA]</scope>
    <source>
        <strain evidence="14">Binning01</strain>
    </source>
</reference>
<dbReference type="InterPro" id="IPR015895">
    <property type="entry name" value="4pyrrol_synth_GluRdtase_N"/>
</dbReference>
<evidence type="ECO:0000256" key="10">
    <source>
        <dbReference type="PIRSR" id="PIRSR000445-2"/>
    </source>
</evidence>
<dbReference type="SUPFAM" id="SSF51735">
    <property type="entry name" value="NAD(P)-binding Rossmann-fold domains"/>
    <property type="match status" value="1"/>
</dbReference>